<keyword evidence="2" id="KW-1185">Reference proteome</keyword>
<feature type="non-terminal residue" evidence="1">
    <location>
        <position position="84"/>
    </location>
</feature>
<gene>
    <name evidence="1" type="ORF">HAX54_033262</name>
</gene>
<name>A0ABS8VF80_DATST</name>
<protein>
    <submittedName>
        <fullName evidence="1">Uncharacterized protein</fullName>
    </submittedName>
</protein>
<accession>A0ABS8VF80</accession>
<dbReference type="Proteomes" id="UP000823775">
    <property type="component" value="Unassembled WGS sequence"/>
</dbReference>
<evidence type="ECO:0000313" key="1">
    <source>
        <dbReference type="EMBL" id="MCD9644813.1"/>
    </source>
</evidence>
<dbReference type="EMBL" id="JACEIK010004254">
    <property type="protein sequence ID" value="MCD9644813.1"/>
    <property type="molecule type" value="Genomic_DNA"/>
</dbReference>
<feature type="non-terminal residue" evidence="1">
    <location>
        <position position="1"/>
    </location>
</feature>
<comment type="caution">
    <text evidence="1">The sequence shown here is derived from an EMBL/GenBank/DDBJ whole genome shotgun (WGS) entry which is preliminary data.</text>
</comment>
<sequence length="84" mass="9954">PARRFRAKEVEPHGLTSFNTKKEANYEPENWKYEGRFALELLAIRNKIRQLGADYIFNEPERLNLTLAREFYANWDTSFGKSTK</sequence>
<organism evidence="1 2">
    <name type="scientific">Datura stramonium</name>
    <name type="common">Jimsonweed</name>
    <name type="synonym">Common thornapple</name>
    <dbReference type="NCBI Taxonomy" id="4076"/>
    <lineage>
        <taxon>Eukaryota</taxon>
        <taxon>Viridiplantae</taxon>
        <taxon>Streptophyta</taxon>
        <taxon>Embryophyta</taxon>
        <taxon>Tracheophyta</taxon>
        <taxon>Spermatophyta</taxon>
        <taxon>Magnoliopsida</taxon>
        <taxon>eudicotyledons</taxon>
        <taxon>Gunneridae</taxon>
        <taxon>Pentapetalae</taxon>
        <taxon>asterids</taxon>
        <taxon>lamiids</taxon>
        <taxon>Solanales</taxon>
        <taxon>Solanaceae</taxon>
        <taxon>Solanoideae</taxon>
        <taxon>Datureae</taxon>
        <taxon>Datura</taxon>
    </lineage>
</organism>
<proteinExistence type="predicted"/>
<evidence type="ECO:0000313" key="2">
    <source>
        <dbReference type="Proteomes" id="UP000823775"/>
    </source>
</evidence>
<reference evidence="1 2" key="1">
    <citation type="journal article" date="2021" name="BMC Genomics">
        <title>Datura genome reveals duplications of psychoactive alkaloid biosynthetic genes and high mutation rate following tissue culture.</title>
        <authorList>
            <person name="Rajewski A."/>
            <person name="Carter-House D."/>
            <person name="Stajich J."/>
            <person name="Litt A."/>
        </authorList>
    </citation>
    <scope>NUCLEOTIDE SEQUENCE [LARGE SCALE GENOMIC DNA]</scope>
    <source>
        <strain evidence="1">AR-01</strain>
    </source>
</reference>